<evidence type="ECO:0000256" key="1">
    <source>
        <dbReference type="SAM" id="Coils"/>
    </source>
</evidence>
<feature type="region of interest" description="Disordered" evidence="2">
    <location>
        <begin position="249"/>
        <end position="278"/>
    </location>
</feature>
<dbReference type="PANTHER" id="PTHR37445">
    <property type="entry name" value="PROTEIN CBG24663"/>
    <property type="match status" value="1"/>
</dbReference>
<protein>
    <recommendedName>
        <fullName evidence="5">Endonuclease-reverse transcriptase</fullName>
    </recommendedName>
</protein>
<accession>A0AAW1MGJ8</accession>
<dbReference type="EMBL" id="JASPKY010000037">
    <property type="protein sequence ID" value="KAK9746806.1"/>
    <property type="molecule type" value="Genomic_DNA"/>
</dbReference>
<dbReference type="Proteomes" id="UP001458880">
    <property type="component" value="Unassembled WGS sequence"/>
</dbReference>
<evidence type="ECO:0008006" key="5">
    <source>
        <dbReference type="Google" id="ProtNLM"/>
    </source>
</evidence>
<name>A0AAW1MGJ8_POPJA</name>
<evidence type="ECO:0000313" key="4">
    <source>
        <dbReference type="Proteomes" id="UP001458880"/>
    </source>
</evidence>
<reference evidence="3 4" key="1">
    <citation type="journal article" date="2024" name="BMC Genomics">
        <title>De novo assembly and annotation of Popillia japonica's genome with initial clues to its potential as an invasive pest.</title>
        <authorList>
            <person name="Cucini C."/>
            <person name="Boschi S."/>
            <person name="Funari R."/>
            <person name="Cardaioli E."/>
            <person name="Iannotti N."/>
            <person name="Marturano G."/>
            <person name="Paoli F."/>
            <person name="Bruttini M."/>
            <person name="Carapelli A."/>
            <person name="Frati F."/>
            <person name="Nardi F."/>
        </authorList>
    </citation>
    <scope>NUCLEOTIDE SEQUENCE [LARGE SCALE GENOMIC DNA]</scope>
    <source>
        <strain evidence="3">DMR45628</strain>
    </source>
</reference>
<organism evidence="3 4">
    <name type="scientific">Popillia japonica</name>
    <name type="common">Japanese beetle</name>
    <dbReference type="NCBI Taxonomy" id="7064"/>
    <lineage>
        <taxon>Eukaryota</taxon>
        <taxon>Metazoa</taxon>
        <taxon>Ecdysozoa</taxon>
        <taxon>Arthropoda</taxon>
        <taxon>Hexapoda</taxon>
        <taxon>Insecta</taxon>
        <taxon>Pterygota</taxon>
        <taxon>Neoptera</taxon>
        <taxon>Endopterygota</taxon>
        <taxon>Coleoptera</taxon>
        <taxon>Polyphaga</taxon>
        <taxon>Scarabaeiformia</taxon>
        <taxon>Scarabaeidae</taxon>
        <taxon>Rutelinae</taxon>
        <taxon>Popillia</taxon>
    </lineage>
</organism>
<dbReference type="PANTHER" id="PTHR37445:SF3">
    <property type="entry name" value="ZINC FINGER PHD-TYPE DOMAIN-CONTAINING PROTEIN"/>
    <property type="match status" value="1"/>
</dbReference>
<dbReference type="AlphaFoldDB" id="A0AAW1MGJ8"/>
<sequence length="278" mass="31224">MAALGVNTDITNRDLHHHIAALLKEQTDTLIKQFDEKINGFKNDLLLAKTEIRNLKDENTKLKHTINGLEKTLKNNNIVIFGIPPKEKESRLDLAKSVLDKFEALLHISCSLNEVVDIYRVGKRAESSPVIVKLCSIFTKDKILRNCSKLKGTGLFITRDLPYDERQSKKELRKYYQAALKKSVNAKLIGNKLVIENIEYTTAELERLNWLFTSESSTQSGSSNQKSLPLVCETEICSVGDLESPLGSPTALTGMDLRSKPKPNLRSTAVNKSFPKKK</sequence>
<evidence type="ECO:0000256" key="2">
    <source>
        <dbReference type="SAM" id="MobiDB-lite"/>
    </source>
</evidence>
<proteinExistence type="predicted"/>
<comment type="caution">
    <text evidence="3">The sequence shown here is derived from an EMBL/GenBank/DDBJ whole genome shotgun (WGS) entry which is preliminary data.</text>
</comment>
<keyword evidence="4" id="KW-1185">Reference proteome</keyword>
<feature type="coiled-coil region" evidence="1">
    <location>
        <begin position="38"/>
        <end position="72"/>
    </location>
</feature>
<gene>
    <name evidence="3" type="ORF">QE152_g5855</name>
</gene>
<keyword evidence="1" id="KW-0175">Coiled coil</keyword>
<evidence type="ECO:0000313" key="3">
    <source>
        <dbReference type="EMBL" id="KAK9746806.1"/>
    </source>
</evidence>